<feature type="chain" id="PRO_5044011038" description="Glycosyl hydrolase-like 10 domain-containing protein" evidence="2">
    <location>
        <begin position="32"/>
        <end position="393"/>
    </location>
</feature>
<evidence type="ECO:0000256" key="2">
    <source>
        <dbReference type="SAM" id="SignalP"/>
    </source>
</evidence>
<gene>
    <name evidence="4" type="ORF">MiSe_35280</name>
</gene>
<dbReference type="EMBL" id="BLAY01000052">
    <property type="protein sequence ID" value="GET38769.1"/>
    <property type="molecule type" value="Genomic_DNA"/>
</dbReference>
<dbReference type="Pfam" id="PF02638">
    <property type="entry name" value="GHL10"/>
    <property type="match status" value="1"/>
</dbReference>
<feature type="signal peptide" evidence="2">
    <location>
        <begin position="1"/>
        <end position="31"/>
    </location>
</feature>
<dbReference type="SUPFAM" id="SSF51445">
    <property type="entry name" value="(Trans)glycosidases"/>
    <property type="match status" value="1"/>
</dbReference>
<dbReference type="Gene3D" id="3.20.20.80">
    <property type="entry name" value="Glycosidases"/>
    <property type="match status" value="1"/>
</dbReference>
<dbReference type="RefSeq" id="WP_226583023.1">
    <property type="nucleotide sequence ID" value="NZ_BLAY01000052.1"/>
</dbReference>
<evidence type="ECO:0000259" key="3">
    <source>
        <dbReference type="Pfam" id="PF02638"/>
    </source>
</evidence>
<evidence type="ECO:0000313" key="4">
    <source>
        <dbReference type="EMBL" id="GET38769.1"/>
    </source>
</evidence>
<dbReference type="AlphaFoldDB" id="A0AAV3WHW4"/>
<proteinExistence type="predicted"/>
<dbReference type="InterPro" id="IPR052177">
    <property type="entry name" value="Divisome_Glycosyl_Hydrolase"/>
</dbReference>
<keyword evidence="5" id="KW-1185">Reference proteome</keyword>
<protein>
    <recommendedName>
        <fullName evidence="3">Glycosyl hydrolase-like 10 domain-containing protein</fullName>
    </recommendedName>
</protein>
<feature type="domain" description="Glycosyl hydrolase-like 10" evidence="3">
    <location>
        <begin position="42"/>
        <end position="343"/>
    </location>
</feature>
<evidence type="ECO:0000256" key="1">
    <source>
        <dbReference type="ARBA" id="ARBA00022729"/>
    </source>
</evidence>
<organism evidence="4 5">
    <name type="scientific">Microseira wollei NIES-4236</name>
    <dbReference type="NCBI Taxonomy" id="2530354"/>
    <lineage>
        <taxon>Bacteria</taxon>
        <taxon>Bacillati</taxon>
        <taxon>Cyanobacteriota</taxon>
        <taxon>Cyanophyceae</taxon>
        <taxon>Oscillatoriophycideae</taxon>
        <taxon>Aerosakkonematales</taxon>
        <taxon>Aerosakkonemataceae</taxon>
        <taxon>Microseira</taxon>
    </lineage>
</organism>
<dbReference type="InterPro" id="IPR003790">
    <property type="entry name" value="GHL10"/>
</dbReference>
<keyword evidence="1 2" id="KW-0732">Signal</keyword>
<accession>A0AAV3WHW4</accession>
<dbReference type="PANTHER" id="PTHR43405:SF1">
    <property type="entry name" value="GLYCOSYL HYDROLASE DIGH"/>
    <property type="match status" value="1"/>
</dbReference>
<evidence type="ECO:0000313" key="5">
    <source>
        <dbReference type="Proteomes" id="UP001050975"/>
    </source>
</evidence>
<sequence length="393" mass="45383">MQRSLKRFFPILALISFLTVLLANNFAPARAQLPTPEIPRQEIRGVWITSNDLDILKDRAKVQDATSQLRRLNFNTLYPVVWNSGYVMYPSPVAQRKGIQPFVYKGSDGHDILADLIVQSHRQNLLVIPWFEFGFMAPPTSELALNHPDWLTQKQDGSQTSISAAGEVSWLNPFHPEVQKFITDLVLEVVTKYDVDGIQFDDHMSLPREFGYDRYTVALYARETNNNPPTDPDDPAWMQWRSDKITAFMLQLNQAVKAQKPKAIFSVSPNYYDFAYKLHLQDWLTWVRMNIVDELIVQVYRHELNSFTAKIDFPEIQESQQRIPTGIGIMAGLRNRPVSMQQIQSQVQAAQERGLGVTFFYYESLWERAPEPVAERQAAFQNLFRYPAIRARI</sequence>
<dbReference type="InterPro" id="IPR017853">
    <property type="entry name" value="GH"/>
</dbReference>
<dbReference type="PANTHER" id="PTHR43405">
    <property type="entry name" value="GLYCOSYL HYDROLASE DIGH"/>
    <property type="match status" value="1"/>
</dbReference>
<comment type="caution">
    <text evidence="4">The sequence shown here is derived from an EMBL/GenBank/DDBJ whole genome shotgun (WGS) entry which is preliminary data.</text>
</comment>
<name>A0AAV3WHW4_9CYAN</name>
<dbReference type="Proteomes" id="UP001050975">
    <property type="component" value="Unassembled WGS sequence"/>
</dbReference>
<reference evidence="4" key="1">
    <citation type="submission" date="2019-10" db="EMBL/GenBank/DDBJ databases">
        <title>Draft genome sequece of Microseira wollei NIES-4236.</title>
        <authorList>
            <person name="Yamaguchi H."/>
            <person name="Suzuki S."/>
            <person name="Kawachi M."/>
        </authorList>
    </citation>
    <scope>NUCLEOTIDE SEQUENCE</scope>
    <source>
        <strain evidence="4">NIES-4236</strain>
    </source>
</reference>